<evidence type="ECO:0000256" key="1">
    <source>
        <dbReference type="SAM" id="Phobius"/>
    </source>
</evidence>
<reference evidence="2" key="1">
    <citation type="submission" date="2014-11" db="EMBL/GenBank/DDBJ databases">
        <authorList>
            <person name="Amaro Gonzalez C."/>
        </authorList>
    </citation>
    <scope>NUCLEOTIDE SEQUENCE</scope>
</reference>
<keyword evidence="1" id="KW-1133">Transmembrane helix</keyword>
<sequence length="48" mass="5681">MSDNIFAREHFTCALTLGCLLLHHIFKKKRLKTKDCLYDCLCQRLLLL</sequence>
<name>A0A0E9T3T6_ANGAN</name>
<dbReference type="AlphaFoldDB" id="A0A0E9T3T6"/>
<dbReference type="EMBL" id="GBXM01060301">
    <property type="protein sequence ID" value="JAH48276.1"/>
    <property type="molecule type" value="Transcribed_RNA"/>
</dbReference>
<feature type="transmembrane region" description="Helical" evidence="1">
    <location>
        <begin position="6"/>
        <end position="26"/>
    </location>
</feature>
<keyword evidence="1" id="KW-0472">Membrane</keyword>
<proteinExistence type="predicted"/>
<protein>
    <submittedName>
        <fullName evidence="2">Uncharacterized protein</fullName>
    </submittedName>
</protein>
<evidence type="ECO:0000313" key="2">
    <source>
        <dbReference type="EMBL" id="JAH48276.1"/>
    </source>
</evidence>
<accession>A0A0E9T3T6</accession>
<keyword evidence="1" id="KW-0812">Transmembrane</keyword>
<reference evidence="2" key="2">
    <citation type="journal article" date="2015" name="Fish Shellfish Immunol.">
        <title>Early steps in the European eel (Anguilla anguilla)-Vibrio vulnificus interaction in the gills: Role of the RtxA13 toxin.</title>
        <authorList>
            <person name="Callol A."/>
            <person name="Pajuelo D."/>
            <person name="Ebbesson L."/>
            <person name="Teles M."/>
            <person name="MacKenzie S."/>
            <person name="Amaro C."/>
        </authorList>
    </citation>
    <scope>NUCLEOTIDE SEQUENCE</scope>
</reference>
<organism evidence="2">
    <name type="scientific">Anguilla anguilla</name>
    <name type="common">European freshwater eel</name>
    <name type="synonym">Muraena anguilla</name>
    <dbReference type="NCBI Taxonomy" id="7936"/>
    <lineage>
        <taxon>Eukaryota</taxon>
        <taxon>Metazoa</taxon>
        <taxon>Chordata</taxon>
        <taxon>Craniata</taxon>
        <taxon>Vertebrata</taxon>
        <taxon>Euteleostomi</taxon>
        <taxon>Actinopterygii</taxon>
        <taxon>Neopterygii</taxon>
        <taxon>Teleostei</taxon>
        <taxon>Anguilliformes</taxon>
        <taxon>Anguillidae</taxon>
        <taxon>Anguilla</taxon>
    </lineage>
</organism>